<evidence type="ECO:0000313" key="2">
    <source>
        <dbReference type="Proteomes" id="UP000008422"/>
    </source>
</evidence>
<keyword evidence="2" id="KW-1185">Reference proteome</keyword>
<sequence length="128" mass="14122">MQKPESDFVYRPNRPPGRTCAQCLKKSASKSVVNIRRRHKVILIEEAGGACLDCGKKYAPFLMDFDHLGDKEFGIAAMNTSLARKREEAAKCDLVCVICHRIRTHKRQCSGCEHCVAGVAGFEPAGAD</sequence>
<accession>G1FIT6</accession>
<dbReference type="Proteomes" id="UP000008422">
    <property type="component" value="Segment"/>
</dbReference>
<name>G1FIT6_9CAUD</name>
<dbReference type="RefSeq" id="YP_009608876.1">
    <property type="nucleotide sequence ID" value="NC_041993.1"/>
</dbReference>
<gene>
    <name evidence="1" type="primary">227</name>
    <name evidence="1" type="ORF">PBI_SEBATA_227</name>
</gene>
<reference evidence="1 2" key="1">
    <citation type="journal article" date="2012" name="J. Virol.">
        <title>Complete Genome Sequences of 138 Mycobacteriophages.</title>
        <authorList>
            <consortium name="the Science Education Alliance Phage Hunters Advancing Genomics and Evolutionary Science Program"/>
            <consortium name="the KwaZulu-Natal Research Institute for Tuberculosis and HIV Mycobacterial Genetics Course Students"/>
            <consortium name="the Phage Hunters Integrating Research and Education Program"/>
            <person name="Hatfull G.F."/>
        </authorList>
    </citation>
    <scope>NUCLEOTIDE SEQUENCE [LARGE SCALE GENOMIC DNA]</scope>
    <source>
        <strain evidence="1">Sebata</strain>
    </source>
</reference>
<dbReference type="EMBL" id="JN204348">
    <property type="protein sequence ID" value="AEK06668.1"/>
    <property type="molecule type" value="Genomic_DNA"/>
</dbReference>
<organism evidence="1 2">
    <name type="scientific">Mycobacterium phage Sebata</name>
    <dbReference type="NCBI Taxonomy" id="1052672"/>
    <lineage>
        <taxon>Viruses</taxon>
        <taxon>Duplodnaviria</taxon>
        <taxon>Heunggongvirae</taxon>
        <taxon>Uroviricota</taxon>
        <taxon>Caudoviricetes</taxon>
        <taxon>Ceeclamvirinae</taxon>
        <taxon>Bixzunavirus</taxon>
        <taxon>Bixzunavirus sebata</taxon>
    </lineage>
</organism>
<proteinExistence type="predicted"/>
<protein>
    <recommendedName>
        <fullName evidence="3">HNH endonuclease</fullName>
    </recommendedName>
</protein>
<evidence type="ECO:0008006" key="3">
    <source>
        <dbReference type="Google" id="ProtNLM"/>
    </source>
</evidence>
<evidence type="ECO:0000313" key="1">
    <source>
        <dbReference type="EMBL" id="AEK06668.1"/>
    </source>
</evidence>
<dbReference type="GeneID" id="40084938"/>
<dbReference type="KEGG" id="vg:40084938"/>